<protein>
    <submittedName>
        <fullName evidence="2">Uncharacterized protein</fullName>
    </submittedName>
</protein>
<evidence type="ECO:0000313" key="3">
    <source>
        <dbReference type="Proteomes" id="UP001283361"/>
    </source>
</evidence>
<feature type="region of interest" description="Disordered" evidence="1">
    <location>
        <begin position="91"/>
        <end position="181"/>
    </location>
</feature>
<gene>
    <name evidence="2" type="ORF">RRG08_005927</name>
</gene>
<feature type="compositionally biased region" description="Gly residues" evidence="1">
    <location>
        <begin position="121"/>
        <end position="130"/>
    </location>
</feature>
<sequence>MGVNPLHTTAALVQARVGLRVSGLHLSSATALGLHESGVSPSHPGLLSEDLSHPPAGVQQAQHPLHGAQVLRCAPAAWSLCRECCGLRRERSPGFPHPRSEEEEWRSGRRRRPRGTLAEQGGRGGGGGRMRNGKEEEADSGYRYSDGIATGDSCCSEEDEDEDEGRREEEEERGRRTDPVRRKCLAHRGSVDSHAMLSGFDSPLFRRDCAIVDL</sequence>
<dbReference type="EMBL" id="JAWDGP010004315">
    <property type="protein sequence ID" value="KAK3765396.1"/>
    <property type="molecule type" value="Genomic_DNA"/>
</dbReference>
<evidence type="ECO:0000313" key="2">
    <source>
        <dbReference type="EMBL" id="KAK3765396.1"/>
    </source>
</evidence>
<comment type="caution">
    <text evidence="2">The sequence shown here is derived from an EMBL/GenBank/DDBJ whole genome shotgun (WGS) entry which is preliminary data.</text>
</comment>
<organism evidence="2 3">
    <name type="scientific">Elysia crispata</name>
    <name type="common">lettuce slug</name>
    <dbReference type="NCBI Taxonomy" id="231223"/>
    <lineage>
        <taxon>Eukaryota</taxon>
        <taxon>Metazoa</taxon>
        <taxon>Spiralia</taxon>
        <taxon>Lophotrochozoa</taxon>
        <taxon>Mollusca</taxon>
        <taxon>Gastropoda</taxon>
        <taxon>Heterobranchia</taxon>
        <taxon>Euthyneura</taxon>
        <taxon>Panpulmonata</taxon>
        <taxon>Sacoglossa</taxon>
        <taxon>Placobranchoidea</taxon>
        <taxon>Plakobranchidae</taxon>
        <taxon>Elysia</taxon>
    </lineage>
</organism>
<keyword evidence="3" id="KW-1185">Reference proteome</keyword>
<evidence type="ECO:0000256" key="1">
    <source>
        <dbReference type="SAM" id="MobiDB-lite"/>
    </source>
</evidence>
<feature type="compositionally biased region" description="Basic and acidic residues" evidence="1">
    <location>
        <begin position="164"/>
        <end position="181"/>
    </location>
</feature>
<name>A0AAE0ZAL5_9GAST</name>
<dbReference type="AlphaFoldDB" id="A0AAE0ZAL5"/>
<accession>A0AAE0ZAL5</accession>
<feature type="non-terminal residue" evidence="2">
    <location>
        <position position="1"/>
    </location>
</feature>
<feature type="region of interest" description="Disordered" evidence="1">
    <location>
        <begin position="35"/>
        <end position="63"/>
    </location>
</feature>
<proteinExistence type="predicted"/>
<reference evidence="2" key="1">
    <citation type="journal article" date="2023" name="G3 (Bethesda)">
        <title>A reference genome for the long-term kleptoplast-retaining sea slug Elysia crispata morphotype clarki.</title>
        <authorList>
            <person name="Eastman K.E."/>
            <person name="Pendleton A.L."/>
            <person name="Shaikh M.A."/>
            <person name="Suttiyut T."/>
            <person name="Ogas R."/>
            <person name="Tomko P."/>
            <person name="Gavelis G."/>
            <person name="Widhalm J.R."/>
            <person name="Wisecaver J.H."/>
        </authorList>
    </citation>
    <scope>NUCLEOTIDE SEQUENCE</scope>
    <source>
        <strain evidence="2">ECLA1</strain>
    </source>
</reference>
<dbReference type="Proteomes" id="UP001283361">
    <property type="component" value="Unassembled WGS sequence"/>
</dbReference>